<feature type="domain" description="TLDc" evidence="2">
    <location>
        <begin position="189"/>
        <end position="340"/>
    </location>
</feature>
<dbReference type="VEuPathDB" id="CryptoDB:Cvel_30989"/>
<dbReference type="InterPro" id="IPR006571">
    <property type="entry name" value="TLDc_dom"/>
</dbReference>
<evidence type="ECO:0000313" key="3">
    <source>
        <dbReference type="EMBL" id="CEM47254.1"/>
    </source>
</evidence>
<evidence type="ECO:0000259" key="2">
    <source>
        <dbReference type="Pfam" id="PF07534"/>
    </source>
</evidence>
<protein>
    <recommendedName>
        <fullName evidence="2">TLDc domain-containing protein</fullName>
    </recommendedName>
</protein>
<dbReference type="Pfam" id="PF07534">
    <property type="entry name" value="TLD"/>
    <property type="match status" value="1"/>
</dbReference>
<feature type="region of interest" description="Disordered" evidence="1">
    <location>
        <begin position="415"/>
        <end position="444"/>
    </location>
</feature>
<dbReference type="EMBL" id="CDMZ01003689">
    <property type="protein sequence ID" value="CEM47254.1"/>
    <property type="molecule type" value="Genomic_DNA"/>
</dbReference>
<accession>A0A0G4HSK2</accession>
<feature type="compositionally biased region" description="Low complexity" evidence="1">
    <location>
        <begin position="426"/>
        <end position="444"/>
    </location>
</feature>
<evidence type="ECO:0000256" key="1">
    <source>
        <dbReference type="SAM" id="MobiDB-lite"/>
    </source>
</evidence>
<sequence length="444" mass="49716">MIESLKQFRDLYDRNMQIISRIEQTKYITTFSYECSWGPSTSTPVLEPSVREHPIKMPLEEFLSAWTLKPEFTSALQRVPNDPTVVWDMSSWSDMRTVHQRVAQAVSFMEQVGATGERAEQTMSVYASNLKILQKALYETEEESVSERSQLNSRKKKILEAARAFNEAVAQARGPFTIPTPTTPDFHNSKTLGKAQARQLVEWFGSGWQLLYRASEDGWDSRIFHELCDGKGPTLTVGVASHSYRDLMANYPLSRQVASNYPLSRQVAYGGYTAVPWRSQDREEVINDDESCLFVLDELVENKPALFRVSESRRQCHTGPIMSNGGPAFGRDYVGIRLESEQLPFFAFLRGDGPQQTRFSQENISSAYIKVTSGASLSLANLAKRCMLQNLSGYWEPSPSDLEVYGRITSGPPFRTRLQGGNEPNRAISASAASGSRGVRGSAA</sequence>
<organism evidence="3">
    <name type="scientific">Chromera velia CCMP2878</name>
    <dbReference type="NCBI Taxonomy" id="1169474"/>
    <lineage>
        <taxon>Eukaryota</taxon>
        <taxon>Sar</taxon>
        <taxon>Alveolata</taxon>
        <taxon>Colpodellida</taxon>
        <taxon>Chromeraceae</taxon>
        <taxon>Chromera</taxon>
    </lineage>
</organism>
<dbReference type="AlphaFoldDB" id="A0A0G4HSK2"/>
<gene>
    <name evidence="3" type="ORF">Cvel_30989</name>
</gene>
<name>A0A0G4HSK2_9ALVE</name>
<dbReference type="PhylomeDB" id="A0A0G4HSK2"/>
<reference evidence="3" key="1">
    <citation type="submission" date="2014-11" db="EMBL/GenBank/DDBJ databases">
        <authorList>
            <person name="Otto D Thomas"/>
            <person name="Naeem Raeece"/>
        </authorList>
    </citation>
    <scope>NUCLEOTIDE SEQUENCE</scope>
</reference>
<proteinExistence type="predicted"/>